<feature type="coiled-coil region" evidence="1">
    <location>
        <begin position="25"/>
        <end position="88"/>
    </location>
</feature>
<keyword evidence="1" id="KW-0175">Coiled coil</keyword>
<accession>A0A2X1ULL4</accession>
<dbReference type="AlphaFoldDB" id="A0A2X1ULL4"/>
<dbReference type="EMBL" id="UATH01000001">
    <property type="protein sequence ID" value="SPY08052.1"/>
    <property type="molecule type" value="Genomic_DNA"/>
</dbReference>
<evidence type="ECO:0000313" key="3">
    <source>
        <dbReference type="Proteomes" id="UP000250242"/>
    </source>
</evidence>
<proteinExistence type="predicted"/>
<organism evidence="2 3">
    <name type="scientific">Oligella urethralis</name>
    <dbReference type="NCBI Taxonomy" id="90245"/>
    <lineage>
        <taxon>Bacteria</taxon>
        <taxon>Pseudomonadati</taxon>
        <taxon>Pseudomonadota</taxon>
        <taxon>Betaproteobacteria</taxon>
        <taxon>Burkholderiales</taxon>
        <taxon>Alcaligenaceae</taxon>
        <taxon>Oligella</taxon>
    </lineage>
</organism>
<name>A0A2X1ULL4_9BURK</name>
<reference evidence="2 3" key="1">
    <citation type="submission" date="2018-06" db="EMBL/GenBank/DDBJ databases">
        <authorList>
            <consortium name="Pathogen Informatics"/>
            <person name="Doyle S."/>
        </authorList>
    </citation>
    <scope>NUCLEOTIDE SEQUENCE [LARGE SCALE GENOMIC DNA]</scope>
    <source>
        <strain evidence="2 3">NCTC11009</strain>
    </source>
</reference>
<evidence type="ECO:0000313" key="2">
    <source>
        <dbReference type="EMBL" id="SPY08052.1"/>
    </source>
</evidence>
<dbReference type="RefSeq" id="WP_113062528.1">
    <property type="nucleotide sequence ID" value="NZ_UATH01000001.1"/>
</dbReference>
<protein>
    <submittedName>
        <fullName evidence="2">Uncharacterized protein</fullName>
    </submittedName>
</protein>
<evidence type="ECO:0000256" key="1">
    <source>
        <dbReference type="SAM" id="Coils"/>
    </source>
</evidence>
<gene>
    <name evidence="2" type="ORF">NCTC11009_01269</name>
</gene>
<sequence>MNIDALTGTTQSNKTLYKLYGQLPTERLENLIENEELGVEVLQESEHFVSETLNLCRIAESKDRDFGLDQITQIIENLTDAVDEIQSVNPDIKKIENILTETQKEAGYLEMRLERITYEYSELLNAVDRLSGGGSDLLRAFETITYGS</sequence>
<dbReference type="Proteomes" id="UP000250242">
    <property type="component" value="Unassembled WGS sequence"/>
</dbReference>